<feature type="chain" id="PRO_5001866666" description="CBM-cenC domain-containing protein" evidence="2">
    <location>
        <begin position="21"/>
        <end position="421"/>
    </location>
</feature>
<protein>
    <recommendedName>
        <fullName evidence="3">CBM-cenC domain-containing protein</fullName>
    </recommendedName>
</protein>
<comment type="caution">
    <text evidence="4">The sequence shown here is derived from an EMBL/GenBank/DDBJ whole genome shotgun (WGS) entry which is preliminary data.</text>
</comment>
<evidence type="ECO:0000256" key="2">
    <source>
        <dbReference type="SAM" id="SignalP"/>
    </source>
</evidence>
<dbReference type="Gene3D" id="2.60.120.260">
    <property type="entry name" value="Galactose-binding domain-like"/>
    <property type="match status" value="2"/>
</dbReference>
<dbReference type="SUPFAM" id="SSF49785">
    <property type="entry name" value="Galactose-binding domain-like"/>
    <property type="match status" value="2"/>
</dbReference>
<feature type="signal peptide" evidence="2">
    <location>
        <begin position="1"/>
        <end position="20"/>
    </location>
</feature>
<evidence type="ECO:0000313" key="5">
    <source>
        <dbReference type="Proteomes" id="UP000029643"/>
    </source>
</evidence>
<keyword evidence="2" id="KW-0732">Signal</keyword>
<evidence type="ECO:0000256" key="1">
    <source>
        <dbReference type="ARBA" id="ARBA00022801"/>
    </source>
</evidence>
<dbReference type="RefSeq" id="WP_042498430.1">
    <property type="nucleotide sequence ID" value="NZ_BBNU01000009.1"/>
</dbReference>
<keyword evidence="1" id="KW-0378">Hydrolase</keyword>
<dbReference type="STRING" id="221126.SAMN04489722_101572"/>
<feature type="domain" description="CBM-cenC" evidence="3">
    <location>
        <begin position="282"/>
        <end position="400"/>
    </location>
</feature>
<dbReference type="Pfam" id="PF02018">
    <property type="entry name" value="CBM_4_9"/>
    <property type="match status" value="1"/>
</dbReference>
<dbReference type="GO" id="GO:0016798">
    <property type="term" value="F:hydrolase activity, acting on glycosyl bonds"/>
    <property type="evidence" value="ECO:0007669"/>
    <property type="project" value="InterPro"/>
</dbReference>
<proteinExistence type="predicted"/>
<reference evidence="4 5" key="1">
    <citation type="journal article" date="2014" name="Genome Announc.">
        <title>Draft Genome Sequences of Marine Flavobacterium Algibacter lectus Strains SS8 and NR4.</title>
        <authorList>
            <person name="Takatani N."/>
            <person name="Nakanishi M."/>
            <person name="Meirelles P."/>
            <person name="Mino S."/>
            <person name="Suda W."/>
            <person name="Oshima K."/>
            <person name="Hattori M."/>
            <person name="Ohkuma M."/>
            <person name="Hosokawa M."/>
            <person name="Miyashita K."/>
            <person name="Thompson F.L."/>
            <person name="Niwa A."/>
            <person name="Sawabe T."/>
            <person name="Sawabe T."/>
        </authorList>
    </citation>
    <scope>NUCLEOTIDE SEQUENCE [LARGE SCALE GENOMIC DNA]</scope>
    <source>
        <strain evidence="5">JCM19274</strain>
    </source>
</reference>
<dbReference type="InterPro" id="IPR003305">
    <property type="entry name" value="CenC_carb-bd"/>
</dbReference>
<sequence>MKTTKILSFLCLSLAFWSCSDDDAVIELTQPQFTVTAPEGESGFFTFENTTPNKEEFYSFWEFEVGGSKVIDQNGPLVYEYKSSGSKTVKLTMVSTLTNLHTSQNITVTLPPPSDIRHLINPENLLANGYFGEGEGNDFTNWGGRNNGADRMTEERSEPLVGSRAVKINNDVDGNEWETQLVSDAFPTVDGEKYTASVWIKGSPVSIRFSTNPGVGGDQYAGNYTATSDWAQYSWTFIANSATTLLALDMGKTKGTFIIDAVEVVKGEVALPLPSNDSELLNGDLEAGEENDFTNWSQNNGADRMTQETVDVLSGSRALRVNNGVDGNEWEAQMVSDGFATENGADYTVSLWIKGDAVSVRYSTNPGANSTEQYAGGYIASAEWTKYAWTFTANSDTSSIALDMGKTKGTFLIDAIKVVKN</sequence>
<evidence type="ECO:0000313" key="4">
    <source>
        <dbReference type="EMBL" id="GAL80249.1"/>
    </source>
</evidence>
<accession>A0A090WXT5</accession>
<name>A0A090WXT5_9FLAO</name>
<evidence type="ECO:0000259" key="3">
    <source>
        <dbReference type="Pfam" id="PF02018"/>
    </source>
</evidence>
<dbReference type="Proteomes" id="UP000029643">
    <property type="component" value="Unassembled WGS sequence"/>
</dbReference>
<organism evidence="4 5">
    <name type="scientific">Algibacter lectus</name>
    <dbReference type="NCBI Taxonomy" id="221126"/>
    <lineage>
        <taxon>Bacteria</taxon>
        <taxon>Pseudomonadati</taxon>
        <taxon>Bacteroidota</taxon>
        <taxon>Flavobacteriia</taxon>
        <taxon>Flavobacteriales</taxon>
        <taxon>Flavobacteriaceae</taxon>
        <taxon>Algibacter</taxon>
    </lineage>
</organism>
<dbReference type="AlphaFoldDB" id="A0A090WXT5"/>
<gene>
    <name evidence="4" type="ORF">JCM19274_3819</name>
</gene>
<dbReference type="EMBL" id="BBNU01000009">
    <property type="protein sequence ID" value="GAL80249.1"/>
    <property type="molecule type" value="Genomic_DNA"/>
</dbReference>
<dbReference type="InterPro" id="IPR008979">
    <property type="entry name" value="Galactose-bd-like_sf"/>
</dbReference>